<dbReference type="PROSITE" id="PS50893">
    <property type="entry name" value="ABC_TRANSPORTER_2"/>
    <property type="match status" value="1"/>
</dbReference>
<dbReference type="InterPro" id="IPR003593">
    <property type="entry name" value="AAA+_ATPase"/>
</dbReference>
<dbReference type="OrthoDB" id="9804819at2"/>
<feature type="region of interest" description="Disordered" evidence="1">
    <location>
        <begin position="32"/>
        <end position="52"/>
    </location>
</feature>
<proteinExistence type="predicted"/>
<feature type="region of interest" description="Disordered" evidence="1">
    <location>
        <begin position="327"/>
        <end position="347"/>
    </location>
</feature>
<dbReference type="GO" id="GO:0005524">
    <property type="term" value="F:ATP binding"/>
    <property type="evidence" value="ECO:0007669"/>
    <property type="project" value="UniProtKB-KW"/>
</dbReference>
<dbReference type="PANTHER" id="PTHR43038:SF7">
    <property type="entry name" value="ABC TRANSPORT SYSTEM ATP-BINDING PROTEIN"/>
    <property type="match status" value="1"/>
</dbReference>
<dbReference type="Proteomes" id="UP000268658">
    <property type="component" value="Chromosome"/>
</dbReference>
<dbReference type="InterPro" id="IPR003439">
    <property type="entry name" value="ABC_transporter-like_ATP-bd"/>
</dbReference>
<dbReference type="Pfam" id="PF00005">
    <property type="entry name" value="ABC_tran"/>
    <property type="match status" value="1"/>
</dbReference>
<dbReference type="GO" id="GO:0016887">
    <property type="term" value="F:ATP hydrolysis activity"/>
    <property type="evidence" value="ECO:0007669"/>
    <property type="project" value="InterPro"/>
</dbReference>
<feature type="compositionally biased region" description="Basic residues" evidence="1">
    <location>
        <begin position="333"/>
        <end position="347"/>
    </location>
</feature>
<evidence type="ECO:0000313" key="2">
    <source>
        <dbReference type="EMBL" id="VEI17555.1"/>
    </source>
</evidence>
<feature type="compositionally biased region" description="Low complexity" evidence="1">
    <location>
        <begin position="36"/>
        <end position="49"/>
    </location>
</feature>
<keyword evidence="2" id="KW-0547">Nucleotide-binding</keyword>
<evidence type="ECO:0000313" key="3">
    <source>
        <dbReference type="Proteomes" id="UP000268658"/>
    </source>
</evidence>
<gene>
    <name evidence="2" type="primary">ybhF_3</name>
    <name evidence="2" type="ORF">NCTC10951_02254</name>
</gene>
<dbReference type="SUPFAM" id="SSF52540">
    <property type="entry name" value="P-loop containing nucleoside triphosphate hydrolases"/>
    <property type="match status" value="1"/>
</dbReference>
<dbReference type="Gene3D" id="3.40.50.300">
    <property type="entry name" value="P-loop containing nucleotide triphosphate hydrolases"/>
    <property type="match status" value="1"/>
</dbReference>
<keyword evidence="2" id="KW-0067">ATP-binding</keyword>
<accession>A0A3S4Z9R5</accession>
<dbReference type="InterPro" id="IPR027417">
    <property type="entry name" value="P-loop_NTPase"/>
</dbReference>
<dbReference type="KEGG" id="avc:NCTC10951_02254"/>
<dbReference type="PANTHER" id="PTHR43038">
    <property type="entry name" value="ATP-BINDING CASSETTE, SUB-FAMILY H, MEMBER 1"/>
    <property type="match status" value="1"/>
</dbReference>
<evidence type="ECO:0000256" key="1">
    <source>
        <dbReference type="SAM" id="MobiDB-lite"/>
    </source>
</evidence>
<protein>
    <submittedName>
        <fullName evidence="2">Uncharacterized ABC transporter ATP-binding protein YbhF</fullName>
    </submittedName>
</protein>
<dbReference type="SMART" id="SM00382">
    <property type="entry name" value="AAA"/>
    <property type="match status" value="1"/>
</dbReference>
<dbReference type="RefSeq" id="WP_126414635.1">
    <property type="nucleotide sequence ID" value="NZ_JASPER010000055.1"/>
</dbReference>
<name>A0A3S4Z9R5_ACTVI</name>
<sequence>MNRAQEPRDSALGPTDWYRNFEEELASYGLPAPEVARTTASTRAEAEAAGVPPSEMYGPAGLYAREVASALRDYQGTALTPAPSPLTDSRADLSSTDLADASGQKVLVGTAEQTPDSPAVVSTSPSSTTPVVLRLTEVSARRGRRTVLSGINLTVHRGEVVAVVGANGAGKSTLLQLCAGLLRASSGRIERTPRFGYAPQLDSLAPLLTVDEHLRLFGAARGMRRGRSVSTGHRLLTRLGWTARGDQSTGTLSGGTQQKLNVALAQLDAPELLLLDEPYQGLDALAYEDLWALISAWRTSGAGVLLVTHLLRDVDLVDRVVELPAPQEGSGRTARRAPRWTRRKEPA</sequence>
<reference evidence="2 3" key="1">
    <citation type="submission" date="2018-12" db="EMBL/GenBank/DDBJ databases">
        <authorList>
            <consortium name="Pathogen Informatics"/>
        </authorList>
    </citation>
    <scope>NUCLEOTIDE SEQUENCE [LARGE SCALE GENOMIC DNA]</scope>
    <source>
        <strain evidence="2 3">NCTC10951</strain>
    </source>
</reference>
<organism evidence="2 3">
    <name type="scientific">Actinomyces viscosus</name>
    <dbReference type="NCBI Taxonomy" id="1656"/>
    <lineage>
        <taxon>Bacteria</taxon>
        <taxon>Bacillati</taxon>
        <taxon>Actinomycetota</taxon>
        <taxon>Actinomycetes</taxon>
        <taxon>Actinomycetales</taxon>
        <taxon>Actinomycetaceae</taxon>
        <taxon>Actinomyces</taxon>
    </lineage>
</organism>
<dbReference type="EMBL" id="LR134477">
    <property type="protein sequence ID" value="VEI17555.1"/>
    <property type="molecule type" value="Genomic_DNA"/>
</dbReference>
<dbReference type="AlphaFoldDB" id="A0A3S4Z9R5"/>